<accession>A0A7E4UWF7</accession>
<reference evidence="2" key="2">
    <citation type="submission" date="2020-10" db="UniProtKB">
        <authorList>
            <consortium name="WormBaseParasite"/>
        </authorList>
    </citation>
    <scope>IDENTIFICATION</scope>
</reference>
<proteinExistence type="predicted"/>
<dbReference type="AlphaFoldDB" id="A0A7E4UWF7"/>
<keyword evidence="1" id="KW-1185">Reference proteome</keyword>
<evidence type="ECO:0000313" key="2">
    <source>
        <dbReference type="WBParaSite" id="Pan_g13643.t1"/>
    </source>
</evidence>
<protein>
    <submittedName>
        <fullName evidence="2">PH domain-containing protein</fullName>
    </submittedName>
</protein>
<reference evidence="1" key="1">
    <citation type="journal article" date="2013" name="Genetics">
        <title>The draft genome and transcriptome of Panagrellus redivivus are shaped by the harsh demands of a free-living lifestyle.</title>
        <authorList>
            <person name="Srinivasan J."/>
            <person name="Dillman A.R."/>
            <person name="Macchietto M.G."/>
            <person name="Heikkinen L."/>
            <person name="Lakso M."/>
            <person name="Fracchia K.M."/>
            <person name="Antoshechkin I."/>
            <person name="Mortazavi A."/>
            <person name="Wong G."/>
            <person name="Sternberg P.W."/>
        </authorList>
    </citation>
    <scope>NUCLEOTIDE SEQUENCE [LARGE SCALE GENOMIC DNA]</scope>
    <source>
        <strain evidence="1">MT8872</strain>
    </source>
</reference>
<dbReference type="Proteomes" id="UP000492821">
    <property type="component" value="Unassembled WGS sequence"/>
</dbReference>
<dbReference type="WBParaSite" id="Pan_g13643.t1">
    <property type="protein sequence ID" value="Pan_g13643.t1"/>
    <property type="gene ID" value="Pan_g13643"/>
</dbReference>
<name>A0A7E4UWF7_PANRE</name>
<sequence>MPYPLAKLAYDLRCRLHDLATSVERYHLQVAGGNASICPPLQKVQKSNKYFTFHYENDGTIVYYDSGVRRIATWITDIALRQQHSLKELVLSMTFEEVYSYSLDDVNATPSGYKGNRGGGEGASTASVLLLPLVISLDMSCIRFITFAAAGLCLLSTVIATSEEATAPYGDTSSATWLRAKRSCGSCCGGGNCCGMASPCASSCCSMPAIAIPMPAPCSCGQPGCGACGGGCPCAGQAGCPCGGGCACAGQPGCACGGGCACAGQPGCSCGQSALIIPVQQTCCKCCQPVCAPACINGGGCACGCNRGGCRRKRDLFDAINAYEAGRAVAATDLLE</sequence>
<organism evidence="1 2">
    <name type="scientific">Panagrellus redivivus</name>
    <name type="common">Microworm</name>
    <dbReference type="NCBI Taxonomy" id="6233"/>
    <lineage>
        <taxon>Eukaryota</taxon>
        <taxon>Metazoa</taxon>
        <taxon>Ecdysozoa</taxon>
        <taxon>Nematoda</taxon>
        <taxon>Chromadorea</taxon>
        <taxon>Rhabditida</taxon>
        <taxon>Tylenchina</taxon>
        <taxon>Panagrolaimomorpha</taxon>
        <taxon>Panagrolaimoidea</taxon>
        <taxon>Panagrolaimidae</taxon>
        <taxon>Panagrellus</taxon>
    </lineage>
</organism>
<evidence type="ECO:0000313" key="1">
    <source>
        <dbReference type="Proteomes" id="UP000492821"/>
    </source>
</evidence>